<feature type="coiled-coil region" evidence="1">
    <location>
        <begin position="27"/>
        <end position="90"/>
    </location>
</feature>
<evidence type="ECO:0000256" key="2">
    <source>
        <dbReference type="SAM" id="MobiDB-lite"/>
    </source>
</evidence>
<feature type="region of interest" description="Disordered" evidence="2">
    <location>
        <begin position="139"/>
        <end position="181"/>
    </location>
</feature>
<evidence type="ECO:0000313" key="4">
    <source>
        <dbReference type="Proteomes" id="UP001056218"/>
    </source>
</evidence>
<accession>A0ABY4TKA5</accession>
<dbReference type="Proteomes" id="UP001056218">
    <property type="component" value="Chromosome"/>
</dbReference>
<gene>
    <name evidence="3" type="ORF">M9426_06485</name>
</gene>
<name>A0ABY4TKA5_9FIRM</name>
<dbReference type="RefSeq" id="WP_250341709.1">
    <property type="nucleotide sequence ID" value="NZ_CP097885.1"/>
</dbReference>
<protein>
    <submittedName>
        <fullName evidence="3">Phage scaffolding protein</fullName>
    </submittedName>
</protein>
<organism evidence="3 4">
    <name type="scientific">Peptoniphilus genitalis</name>
    <dbReference type="NCBI Taxonomy" id="3036303"/>
    <lineage>
        <taxon>Bacteria</taxon>
        <taxon>Bacillati</taxon>
        <taxon>Bacillota</taxon>
        <taxon>Tissierellia</taxon>
        <taxon>Tissierellales</taxon>
        <taxon>Peptoniphilaceae</taxon>
        <taxon>Peptoniphilus</taxon>
    </lineage>
</organism>
<evidence type="ECO:0000256" key="1">
    <source>
        <dbReference type="SAM" id="Coils"/>
    </source>
</evidence>
<keyword evidence="1" id="KW-0175">Coiled coil</keyword>
<evidence type="ECO:0000313" key="3">
    <source>
        <dbReference type="EMBL" id="URN40898.1"/>
    </source>
</evidence>
<keyword evidence="4" id="KW-1185">Reference proteome</keyword>
<dbReference type="Pfam" id="PF06810">
    <property type="entry name" value="Phage_scaffold"/>
    <property type="match status" value="1"/>
</dbReference>
<proteinExistence type="predicted"/>
<reference evidence="3 4" key="1">
    <citation type="submission" date="2022-05" db="EMBL/GenBank/DDBJ databases">
        <title>Identification of Peptoniphilus vaginalis-like Bacteria, Peptoniphilus septimus sp. nov. from Blood Cultures in a Cervical Cancer Patient receiving Chemotherapy: Case and Implications.</title>
        <authorList>
            <person name="Zhan X.-Y."/>
        </authorList>
    </citation>
    <scope>NUCLEOTIDE SEQUENCE [LARGE SCALE GENOMIC DNA]</scope>
    <source>
        <strain evidence="3 4">SAHP1</strain>
    </source>
</reference>
<sequence length="181" mass="20462">MKREFLEGLGLEKEVIDKIMEENGKDINAEKAKATAKDDEIKTLKEQVDTANKEIKSYKDMNIDEIKQSVETWKTTAKEHEKAYEKLKNDTALKDAVRGYDTVDEDVLMKLIDRDSLKFSEDGISGLKEQIEGLKEAKPYLFKSDEGSKPEDDRFNAHTPPNSNGGSVSPMEEAIANVFNE</sequence>
<dbReference type="InterPro" id="IPR009636">
    <property type="entry name" value="SCAF"/>
</dbReference>
<dbReference type="EMBL" id="CP097885">
    <property type="protein sequence ID" value="URN40898.1"/>
    <property type="molecule type" value="Genomic_DNA"/>
</dbReference>
<feature type="compositionally biased region" description="Basic and acidic residues" evidence="2">
    <location>
        <begin position="139"/>
        <end position="156"/>
    </location>
</feature>